<keyword evidence="3 7" id="KW-0812">Transmembrane</keyword>
<evidence type="ECO:0000313" key="10">
    <source>
        <dbReference type="Proteomes" id="UP000220904"/>
    </source>
</evidence>
<evidence type="ECO:0000259" key="8">
    <source>
        <dbReference type="Pfam" id="PF03772"/>
    </source>
</evidence>
<feature type="region of interest" description="Disordered" evidence="6">
    <location>
        <begin position="702"/>
        <end position="724"/>
    </location>
</feature>
<evidence type="ECO:0000256" key="2">
    <source>
        <dbReference type="ARBA" id="ARBA00022475"/>
    </source>
</evidence>
<keyword evidence="5 7" id="KW-0472">Membrane</keyword>
<organism evidence="9 10">
    <name type="scientific">Faecalibacterium prausnitzii</name>
    <dbReference type="NCBI Taxonomy" id="853"/>
    <lineage>
        <taxon>Bacteria</taxon>
        <taxon>Bacillati</taxon>
        <taxon>Bacillota</taxon>
        <taxon>Clostridia</taxon>
        <taxon>Eubacteriales</taxon>
        <taxon>Oscillospiraceae</taxon>
        <taxon>Faecalibacterium</taxon>
    </lineage>
</organism>
<comment type="subcellular location">
    <subcellularLocation>
        <location evidence="1">Cell membrane</location>
        <topology evidence="1">Multi-pass membrane protein</topology>
    </subcellularLocation>
</comment>
<feature type="domain" description="ComEC/Rec2-related protein" evidence="8">
    <location>
        <begin position="209"/>
        <end position="504"/>
    </location>
</feature>
<accession>A0A2A7B2W1</accession>
<comment type="caution">
    <text evidence="9">The sequence shown here is derived from an EMBL/GenBank/DDBJ whole genome shotgun (WGS) entry which is preliminary data.</text>
</comment>
<dbReference type="GO" id="GO:0005886">
    <property type="term" value="C:plasma membrane"/>
    <property type="evidence" value="ECO:0007669"/>
    <property type="project" value="UniProtKB-SubCell"/>
</dbReference>
<feature type="transmembrane region" description="Helical" evidence="7">
    <location>
        <begin position="269"/>
        <end position="290"/>
    </location>
</feature>
<feature type="transmembrane region" description="Helical" evidence="7">
    <location>
        <begin position="296"/>
        <end position="321"/>
    </location>
</feature>
<feature type="transmembrane region" description="Helical" evidence="7">
    <location>
        <begin position="511"/>
        <end position="529"/>
    </location>
</feature>
<feature type="transmembrane region" description="Helical" evidence="7">
    <location>
        <begin position="386"/>
        <end position="408"/>
    </location>
</feature>
<name>A0A2A7B2W1_9FIRM</name>
<feature type="transmembrane region" description="Helical" evidence="7">
    <location>
        <begin position="485"/>
        <end position="504"/>
    </location>
</feature>
<evidence type="ECO:0000256" key="4">
    <source>
        <dbReference type="ARBA" id="ARBA00022989"/>
    </source>
</evidence>
<dbReference type="InterPro" id="IPR052159">
    <property type="entry name" value="Competence_DNA_uptake"/>
</dbReference>
<keyword evidence="4 7" id="KW-1133">Transmembrane helix</keyword>
<feature type="transmembrane region" description="Helical" evidence="7">
    <location>
        <begin position="51"/>
        <end position="68"/>
    </location>
</feature>
<evidence type="ECO:0000256" key="7">
    <source>
        <dbReference type="SAM" id="Phobius"/>
    </source>
</evidence>
<dbReference type="InterPro" id="IPR004477">
    <property type="entry name" value="ComEC_N"/>
</dbReference>
<evidence type="ECO:0000256" key="3">
    <source>
        <dbReference type="ARBA" id="ARBA00022692"/>
    </source>
</evidence>
<dbReference type="Pfam" id="PF03772">
    <property type="entry name" value="Competence"/>
    <property type="match status" value="1"/>
</dbReference>
<proteinExistence type="predicted"/>
<dbReference type="PANTHER" id="PTHR30619">
    <property type="entry name" value="DNA INTERNALIZATION/COMPETENCE PROTEIN COMEC/REC2"/>
    <property type="match status" value="1"/>
</dbReference>
<dbReference type="EMBL" id="NOUV01000019">
    <property type="protein sequence ID" value="PDX85733.1"/>
    <property type="molecule type" value="Genomic_DNA"/>
</dbReference>
<dbReference type="AlphaFoldDB" id="A0A2A7B2W1"/>
<sequence>MRRPLCLFCAGALGVELVCAFLPQAWLLPLLAAIFVCGLLAAVRGRKPLKLGGILLLAGAVLGLGAVLRTHARLNALQAAYDGTSVTLTAEVEQVRTSFYPGVVDAVLRVETVDGEAADFRVECAALPRCSAGERVRGTFALEALPEGEQRSAYADGIALNAELAGGTKLERLGESRSFRARTARLQSRLSAALRRGMAEGPAGVLAAMVTGDRTHLSTRLRNAYRGAGLSHVLVVSGMHVSILCGSVPARFRLRRRKLRSYASCRRNALLRAGMAVLLVGVTGFTPSVLRAGAAVWISALGVWVYGPADALTSLGVAGVLMTAGNSYAVCDIGFELSYAAVLGTLAGAALARRSAERRKEKRRRNKKTAGKRGGVLANCLRQQGAAVWETLCVSGCACMATFPVLVLRGLSTSLYALVSSAAVLWLVEPILLLGLAAALTGLAPALEPLHRATAFGAEVLVDLLDRWALWVSGWPGAQIYFDTAYAALVCLLLAALLGLAWHWNIRLRAAVPAVLLTAALAIGAGNAFSRDVVRVELVGSKMAPAVVLSQNDRAVVLYRGGQTTRRAVETALERRSIRTVEALIDLRMDPQEPCTLRAEQTVRATRLAANTTQTLRTDTASLEVLRTQTGCAVRFTIEGQSFVTLSGTVRFAQPLEVNWLLASMARPDGVRYRGLLTRSTDYRWMDEDGGGQEKTLLSFRPASAWKSSRSPSAGRAKQAAGSS</sequence>
<dbReference type="PANTHER" id="PTHR30619:SF1">
    <property type="entry name" value="RECOMBINATION PROTEIN 2"/>
    <property type="match status" value="1"/>
</dbReference>
<keyword evidence="2" id="KW-1003">Cell membrane</keyword>
<protein>
    <recommendedName>
        <fullName evidence="8">ComEC/Rec2-related protein domain-containing protein</fullName>
    </recommendedName>
</protein>
<dbReference type="OrthoDB" id="9761531at2"/>
<reference evidence="9 10" key="1">
    <citation type="journal article" date="2017" name="Front. Microbiol.">
        <title>New Insights into the Diversity of the Genus Faecalibacterium.</title>
        <authorList>
            <person name="Benevides L."/>
            <person name="Burman S."/>
            <person name="Martin R."/>
            <person name="Robert V."/>
            <person name="Thomas M."/>
            <person name="Miquel S."/>
            <person name="Chain F."/>
            <person name="Sokol H."/>
            <person name="Bermudez-Humaran L.G."/>
            <person name="Morrison M."/>
            <person name="Langella P."/>
            <person name="Azevedo V.A."/>
            <person name="Chatel J.M."/>
            <person name="Soares S."/>
        </authorList>
    </citation>
    <scope>NUCLEOTIDE SEQUENCE [LARGE SCALE GENOMIC DNA]</scope>
    <source>
        <strain evidence="9 10">AHMP21</strain>
    </source>
</reference>
<dbReference type="Proteomes" id="UP000220904">
    <property type="component" value="Unassembled WGS sequence"/>
</dbReference>
<feature type="transmembrane region" description="Helical" evidence="7">
    <location>
        <begin position="27"/>
        <end position="44"/>
    </location>
</feature>
<evidence type="ECO:0000313" key="9">
    <source>
        <dbReference type="EMBL" id="PDX85733.1"/>
    </source>
</evidence>
<evidence type="ECO:0000256" key="5">
    <source>
        <dbReference type="ARBA" id="ARBA00023136"/>
    </source>
</evidence>
<gene>
    <name evidence="9" type="ORF">CHR60_11865</name>
</gene>
<feature type="transmembrane region" description="Helical" evidence="7">
    <location>
        <begin position="229"/>
        <end position="248"/>
    </location>
</feature>
<dbReference type="NCBIfam" id="TIGR00360">
    <property type="entry name" value="ComEC_N-term"/>
    <property type="match status" value="1"/>
</dbReference>
<feature type="transmembrane region" description="Helical" evidence="7">
    <location>
        <begin position="415"/>
        <end position="440"/>
    </location>
</feature>
<evidence type="ECO:0000256" key="6">
    <source>
        <dbReference type="SAM" id="MobiDB-lite"/>
    </source>
</evidence>
<evidence type="ECO:0000256" key="1">
    <source>
        <dbReference type="ARBA" id="ARBA00004651"/>
    </source>
</evidence>
<feature type="transmembrane region" description="Helical" evidence="7">
    <location>
        <begin position="333"/>
        <end position="352"/>
    </location>
</feature>